<feature type="transmembrane region" description="Helical" evidence="2">
    <location>
        <begin position="425"/>
        <end position="444"/>
    </location>
</feature>
<evidence type="ECO:0000313" key="4">
    <source>
        <dbReference type="Proteomes" id="UP001180020"/>
    </source>
</evidence>
<comment type="caution">
    <text evidence="3">The sequence shown here is derived from an EMBL/GenBank/DDBJ whole genome shotgun (WGS) entry which is preliminary data.</text>
</comment>
<keyword evidence="2" id="KW-1133">Transmembrane helix</keyword>
<feature type="transmembrane region" description="Helical" evidence="2">
    <location>
        <begin position="193"/>
        <end position="211"/>
    </location>
</feature>
<evidence type="ECO:0000256" key="1">
    <source>
        <dbReference type="SAM" id="MobiDB-lite"/>
    </source>
</evidence>
<feature type="transmembrane region" description="Helical" evidence="2">
    <location>
        <begin position="350"/>
        <end position="374"/>
    </location>
</feature>
<accession>A0AAV9DWP2</accession>
<feature type="transmembrane region" description="Helical" evidence="2">
    <location>
        <begin position="483"/>
        <end position="500"/>
    </location>
</feature>
<gene>
    <name evidence="3" type="ORF">QJS10_CPB11g01611</name>
</gene>
<feature type="transmembrane region" description="Helical" evidence="2">
    <location>
        <begin position="163"/>
        <end position="181"/>
    </location>
</feature>
<sequence length="506" mass="55823">MLNCLVSFKISHQVYHAKCIFKEMLMDEEELHRCLQRDTPARTSDKLNGTLAEEVVMNDKASASLKSVQYEPMPPNPKPFPVLVSLEYLQRREVKVNGIDKLNNDHISINMESLIRGTQRETTTTSGNNIFRATEAEGNNSTAAQQEDSRQSENDKEVVESGWRIYLAIFPLSLGMIVTLLSTQDQPPRTCILLLFLSAISSTFLLVVLIIKGPALLVKIFKGITLAMVVTAVGLLAHALLPEHIYTVTFIIPAVIMGILFPVTLICIGTLRGSSQQSESDKEAIESGWKICLMNFVGSSGLILAIYHNVQDDYIKTSIALIIVAFILSANGLALLCIREQDRTIHTGGFIVLVNLYVFTPSILVVIAVGFLVYSLLPEFMFTVLVVLAVVTIVISSPLGFMFIRRNDGDSLQTDDEVVQSGWSISLMVPLVSLSGIIGMFNMQNRPPEACFFSLVNAFISSTSLSALLMTRGQAQNYNVRRFLLLVNSQIYLCCLNVGPPCLFGS</sequence>
<organism evidence="3 4">
    <name type="scientific">Acorus calamus</name>
    <name type="common">Sweet flag</name>
    <dbReference type="NCBI Taxonomy" id="4465"/>
    <lineage>
        <taxon>Eukaryota</taxon>
        <taxon>Viridiplantae</taxon>
        <taxon>Streptophyta</taxon>
        <taxon>Embryophyta</taxon>
        <taxon>Tracheophyta</taxon>
        <taxon>Spermatophyta</taxon>
        <taxon>Magnoliopsida</taxon>
        <taxon>Liliopsida</taxon>
        <taxon>Acoraceae</taxon>
        <taxon>Acorus</taxon>
    </lineage>
</organism>
<feature type="transmembrane region" description="Helical" evidence="2">
    <location>
        <begin position="319"/>
        <end position="338"/>
    </location>
</feature>
<feature type="transmembrane region" description="Helical" evidence="2">
    <location>
        <begin position="380"/>
        <end position="404"/>
    </location>
</feature>
<dbReference type="EMBL" id="JAUJYO010000011">
    <property type="protein sequence ID" value="KAK1305464.1"/>
    <property type="molecule type" value="Genomic_DNA"/>
</dbReference>
<reference evidence="3" key="2">
    <citation type="submission" date="2023-06" db="EMBL/GenBank/DDBJ databases">
        <authorList>
            <person name="Ma L."/>
            <person name="Liu K.-W."/>
            <person name="Li Z."/>
            <person name="Hsiao Y.-Y."/>
            <person name="Qi Y."/>
            <person name="Fu T."/>
            <person name="Tang G."/>
            <person name="Zhang D."/>
            <person name="Sun W.-H."/>
            <person name="Liu D.-K."/>
            <person name="Li Y."/>
            <person name="Chen G.-Z."/>
            <person name="Liu X.-D."/>
            <person name="Liao X.-Y."/>
            <person name="Jiang Y.-T."/>
            <person name="Yu X."/>
            <person name="Hao Y."/>
            <person name="Huang J."/>
            <person name="Zhao X.-W."/>
            <person name="Ke S."/>
            <person name="Chen Y.-Y."/>
            <person name="Wu W.-L."/>
            <person name="Hsu J.-L."/>
            <person name="Lin Y.-F."/>
            <person name="Huang M.-D."/>
            <person name="Li C.-Y."/>
            <person name="Huang L."/>
            <person name="Wang Z.-W."/>
            <person name="Zhao X."/>
            <person name="Zhong W.-Y."/>
            <person name="Peng D.-H."/>
            <person name="Ahmad S."/>
            <person name="Lan S."/>
            <person name="Zhang J.-S."/>
            <person name="Tsai W.-C."/>
            <person name="Van De Peer Y."/>
            <person name="Liu Z.-J."/>
        </authorList>
    </citation>
    <scope>NUCLEOTIDE SEQUENCE</scope>
    <source>
        <strain evidence="3">CP</strain>
        <tissue evidence="3">Leaves</tissue>
    </source>
</reference>
<keyword evidence="4" id="KW-1185">Reference proteome</keyword>
<dbReference type="AlphaFoldDB" id="A0AAV9DWP2"/>
<evidence type="ECO:0000313" key="3">
    <source>
        <dbReference type="EMBL" id="KAK1305464.1"/>
    </source>
</evidence>
<feature type="compositionally biased region" description="Polar residues" evidence="1">
    <location>
        <begin position="135"/>
        <end position="146"/>
    </location>
</feature>
<feature type="transmembrane region" description="Helical" evidence="2">
    <location>
        <begin position="247"/>
        <end position="268"/>
    </location>
</feature>
<feature type="transmembrane region" description="Helical" evidence="2">
    <location>
        <begin position="289"/>
        <end position="307"/>
    </location>
</feature>
<name>A0AAV9DWP2_ACOCL</name>
<evidence type="ECO:0000256" key="2">
    <source>
        <dbReference type="SAM" id="Phobius"/>
    </source>
</evidence>
<feature type="transmembrane region" description="Helical" evidence="2">
    <location>
        <begin position="450"/>
        <end position="471"/>
    </location>
</feature>
<feature type="transmembrane region" description="Helical" evidence="2">
    <location>
        <begin position="223"/>
        <end position="241"/>
    </location>
</feature>
<keyword evidence="2" id="KW-0472">Membrane</keyword>
<protein>
    <submittedName>
        <fullName evidence="3">Uncharacterized protein</fullName>
    </submittedName>
</protein>
<reference evidence="3" key="1">
    <citation type="journal article" date="2023" name="Nat. Commun.">
        <title>Diploid and tetraploid genomes of Acorus and the evolution of monocots.</title>
        <authorList>
            <person name="Ma L."/>
            <person name="Liu K.W."/>
            <person name="Li Z."/>
            <person name="Hsiao Y.Y."/>
            <person name="Qi Y."/>
            <person name="Fu T."/>
            <person name="Tang G.D."/>
            <person name="Zhang D."/>
            <person name="Sun W.H."/>
            <person name="Liu D.K."/>
            <person name="Li Y."/>
            <person name="Chen G.Z."/>
            <person name="Liu X.D."/>
            <person name="Liao X.Y."/>
            <person name="Jiang Y.T."/>
            <person name="Yu X."/>
            <person name="Hao Y."/>
            <person name="Huang J."/>
            <person name="Zhao X.W."/>
            <person name="Ke S."/>
            <person name="Chen Y.Y."/>
            <person name="Wu W.L."/>
            <person name="Hsu J.L."/>
            <person name="Lin Y.F."/>
            <person name="Huang M.D."/>
            <person name="Li C.Y."/>
            <person name="Huang L."/>
            <person name="Wang Z.W."/>
            <person name="Zhao X."/>
            <person name="Zhong W.Y."/>
            <person name="Peng D.H."/>
            <person name="Ahmad S."/>
            <person name="Lan S."/>
            <person name="Zhang J.S."/>
            <person name="Tsai W.C."/>
            <person name="Van de Peer Y."/>
            <person name="Liu Z.J."/>
        </authorList>
    </citation>
    <scope>NUCLEOTIDE SEQUENCE</scope>
    <source>
        <strain evidence="3">CP</strain>
    </source>
</reference>
<feature type="region of interest" description="Disordered" evidence="1">
    <location>
        <begin position="135"/>
        <end position="155"/>
    </location>
</feature>
<keyword evidence="2" id="KW-0812">Transmembrane</keyword>
<dbReference type="Proteomes" id="UP001180020">
    <property type="component" value="Unassembled WGS sequence"/>
</dbReference>
<proteinExistence type="predicted"/>